<protein>
    <recommendedName>
        <fullName evidence="8">Fumarate reductase subunit C</fullName>
    </recommendedName>
</protein>
<gene>
    <name evidence="6" type="ORF">GCM10011575_26940</name>
</gene>
<evidence type="ECO:0000313" key="6">
    <source>
        <dbReference type="EMBL" id="GGL67066.1"/>
    </source>
</evidence>
<dbReference type="Gene3D" id="1.20.1300.10">
    <property type="entry name" value="Fumarate reductase/succinate dehydrogenase, transmembrane subunit"/>
    <property type="match status" value="1"/>
</dbReference>
<sequence length="136" mass="15508">MSVQTPGRSRPRAYRRPVSVWWWLRKPTYLLFVLRELSSIFIAWLVAFLVIMVFSVGRGADSYRGFMDWAGQAWVVVINVLAFAFAALHTVTWFLLTPKAMALRVRGRAVPARAVVTGEYVVLAIVTVLVLWLVLR</sequence>
<evidence type="ECO:0000256" key="1">
    <source>
        <dbReference type="ARBA" id="ARBA00022475"/>
    </source>
</evidence>
<evidence type="ECO:0000256" key="3">
    <source>
        <dbReference type="ARBA" id="ARBA00022989"/>
    </source>
</evidence>
<accession>A0A917SA59</accession>
<organism evidence="6 7">
    <name type="scientific">Microlunatus endophyticus</name>
    <dbReference type="NCBI Taxonomy" id="1716077"/>
    <lineage>
        <taxon>Bacteria</taxon>
        <taxon>Bacillati</taxon>
        <taxon>Actinomycetota</taxon>
        <taxon>Actinomycetes</taxon>
        <taxon>Propionibacteriales</taxon>
        <taxon>Propionibacteriaceae</taxon>
        <taxon>Microlunatus</taxon>
    </lineage>
</organism>
<keyword evidence="2 5" id="KW-0812">Transmembrane</keyword>
<dbReference type="Proteomes" id="UP000613840">
    <property type="component" value="Unassembled WGS sequence"/>
</dbReference>
<proteinExistence type="predicted"/>
<evidence type="ECO:0000256" key="4">
    <source>
        <dbReference type="ARBA" id="ARBA00023136"/>
    </source>
</evidence>
<keyword evidence="3 5" id="KW-1133">Transmembrane helix</keyword>
<keyword evidence="7" id="KW-1185">Reference proteome</keyword>
<dbReference type="Pfam" id="PF02300">
    <property type="entry name" value="Fumarate_red_C"/>
    <property type="match status" value="1"/>
</dbReference>
<evidence type="ECO:0008006" key="8">
    <source>
        <dbReference type="Google" id="ProtNLM"/>
    </source>
</evidence>
<evidence type="ECO:0000256" key="2">
    <source>
        <dbReference type="ARBA" id="ARBA00022692"/>
    </source>
</evidence>
<feature type="transmembrane region" description="Helical" evidence="5">
    <location>
        <begin position="74"/>
        <end position="96"/>
    </location>
</feature>
<name>A0A917SA59_9ACTN</name>
<evidence type="ECO:0000256" key="5">
    <source>
        <dbReference type="SAM" id="Phobius"/>
    </source>
</evidence>
<comment type="caution">
    <text evidence="6">The sequence shown here is derived from an EMBL/GenBank/DDBJ whole genome shotgun (WGS) entry which is preliminary data.</text>
</comment>
<keyword evidence="1" id="KW-1003">Cell membrane</keyword>
<evidence type="ECO:0000313" key="7">
    <source>
        <dbReference type="Proteomes" id="UP000613840"/>
    </source>
</evidence>
<dbReference type="PIRSF" id="PIRSF000180">
    <property type="entry name" value="FrdC"/>
    <property type="match status" value="1"/>
</dbReference>
<dbReference type="SUPFAM" id="SSF81343">
    <property type="entry name" value="Fumarate reductase respiratory complex transmembrane subunits"/>
    <property type="match status" value="1"/>
</dbReference>
<reference evidence="6" key="2">
    <citation type="submission" date="2020-09" db="EMBL/GenBank/DDBJ databases">
        <authorList>
            <person name="Sun Q."/>
            <person name="Zhou Y."/>
        </authorList>
    </citation>
    <scope>NUCLEOTIDE SEQUENCE</scope>
    <source>
        <strain evidence="6">CGMCC 4.7306</strain>
    </source>
</reference>
<dbReference type="GO" id="GO:0016020">
    <property type="term" value="C:membrane"/>
    <property type="evidence" value="ECO:0007669"/>
    <property type="project" value="InterPro"/>
</dbReference>
<feature type="transmembrane region" description="Helical" evidence="5">
    <location>
        <begin position="117"/>
        <end position="135"/>
    </location>
</feature>
<dbReference type="RefSeq" id="WP_188895885.1">
    <property type="nucleotide sequence ID" value="NZ_BMMZ01000006.1"/>
</dbReference>
<dbReference type="InterPro" id="IPR034804">
    <property type="entry name" value="SQR/QFR_C/D"/>
</dbReference>
<dbReference type="InterPro" id="IPR003510">
    <property type="entry name" value="Fumarate_red_C"/>
</dbReference>
<dbReference type="EMBL" id="BMMZ01000006">
    <property type="protein sequence ID" value="GGL67066.1"/>
    <property type="molecule type" value="Genomic_DNA"/>
</dbReference>
<dbReference type="AlphaFoldDB" id="A0A917SA59"/>
<reference evidence="6" key="1">
    <citation type="journal article" date="2014" name="Int. J. Syst. Evol. Microbiol.">
        <title>Complete genome sequence of Corynebacterium casei LMG S-19264T (=DSM 44701T), isolated from a smear-ripened cheese.</title>
        <authorList>
            <consortium name="US DOE Joint Genome Institute (JGI-PGF)"/>
            <person name="Walter F."/>
            <person name="Albersmeier A."/>
            <person name="Kalinowski J."/>
            <person name="Ruckert C."/>
        </authorList>
    </citation>
    <scope>NUCLEOTIDE SEQUENCE</scope>
    <source>
        <strain evidence="6">CGMCC 4.7306</strain>
    </source>
</reference>
<feature type="transmembrane region" description="Helical" evidence="5">
    <location>
        <begin position="29"/>
        <end position="54"/>
    </location>
</feature>
<keyword evidence="4 5" id="KW-0472">Membrane</keyword>